<name>I2GWD0_HENB6</name>
<evidence type="ECO:0000256" key="1">
    <source>
        <dbReference type="ARBA" id="ARBA00022884"/>
    </source>
</evidence>
<dbReference type="InterPro" id="IPR035979">
    <property type="entry name" value="RBD_domain_sf"/>
</dbReference>
<feature type="region of interest" description="Disordered" evidence="3">
    <location>
        <begin position="1"/>
        <end position="47"/>
    </location>
</feature>
<dbReference type="InterPro" id="IPR034357">
    <property type="entry name" value="Yra1/Mlo3_RRM"/>
</dbReference>
<feature type="region of interest" description="Disordered" evidence="3">
    <location>
        <begin position="154"/>
        <end position="198"/>
    </location>
</feature>
<evidence type="ECO:0000313" key="6">
    <source>
        <dbReference type="Proteomes" id="UP000002866"/>
    </source>
</evidence>
<feature type="domain" description="RRM" evidence="4">
    <location>
        <begin position="73"/>
        <end position="152"/>
    </location>
</feature>
<dbReference type="OrthoDB" id="346839at2759"/>
<feature type="compositionally biased region" description="Basic residues" evidence="3">
    <location>
        <begin position="1"/>
        <end position="10"/>
    </location>
</feature>
<dbReference type="SUPFAM" id="SSF54928">
    <property type="entry name" value="RNA-binding domain, RBD"/>
    <property type="match status" value="1"/>
</dbReference>
<evidence type="ECO:0000259" key="4">
    <source>
        <dbReference type="PROSITE" id="PS50102"/>
    </source>
</evidence>
<gene>
    <name evidence="5" type="primary">TBLA0A06405</name>
    <name evidence="5" type="ORF">TBLA_0A06405</name>
</gene>
<accession>I2GWD0</accession>
<organism evidence="5 6">
    <name type="scientific">Henningerozyma blattae (strain ATCC 34711 / CBS 6284 / DSM 70876 / NBRC 10599 / NRRL Y-10934 / UCD 77-7)</name>
    <name type="common">Yeast</name>
    <name type="synonym">Tetrapisispora blattae</name>
    <dbReference type="NCBI Taxonomy" id="1071380"/>
    <lineage>
        <taxon>Eukaryota</taxon>
        <taxon>Fungi</taxon>
        <taxon>Dikarya</taxon>
        <taxon>Ascomycota</taxon>
        <taxon>Saccharomycotina</taxon>
        <taxon>Saccharomycetes</taxon>
        <taxon>Saccharomycetales</taxon>
        <taxon>Saccharomycetaceae</taxon>
        <taxon>Henningerozyma</taxon>
    </lineage>
</organism>
<dbReference type="InterPro" id="IPR012677">
    <property type="entry name" value="Nucleotide-bd_a/b_plait_sf"/>
</dbReference>
<dbReference type="Proteomes" id="UP000002866">
    <property type="component" value="Chromosome 1"/>
</dbReference>
<dbReference type="GeneID" id="14492997"/>
<dbReference type="eggNOG" id="KOG0533">
    <property type="taxonomic scope" value="Eukaryota"/>
</dbReference>
<dbReference type="KEGG" id="tbl:TBLA_0A06405"/>
<dbReference type="Gene3D" id="3.30.70.330">
    <property type="match status" value="1"/>
</dbReference>
<dbReference type="PROSITE" id="PS50102">
    <property type="entry name" value="RRM"/>
    <property type="match status" value="1"/>
</dbReference>
<dbReference type="PANTHER" id="PTHR19965">
    <property type="entry name" value="RNA AND EXPORT FACTOR BINDING PROTEIN"/>
    <property type="match status" value="1"/>
</dbReference>
<feature type="compositionally biased region" description="Low complexity" evidence="3">
    <location>
        <begin position="11"/>
        <end position="23"/>
    </location>
</feature>
<feature type="compositionally biased region" description="Low complexity" evidence="3">
    <location>
        <begin position="178"/>
        <end position="192"/>
    </location>
</feature>
<dbReference type="STRING" id="1071380.I2GWD0"/>
<keyword evidence="1 2" id="KW-0694">RNA-binding</keyword>
<dbReference type="SMART" id="SM00360">
    <property type="entry name" value="RRM"/>
    <property type="match status" value="1"/>
</dbReference>
<dbReference type="AlphaFoldDB" id="I2GWD0"/>
<reference evidence="5 6" key="1">
    <citation type="journal article" date="2011" name="Proc. Natl. Acad. Sci. U.S.A.">
        <title>Evolutionary erosion of yeast sex chromosomes by mating-type switching accidents.</title>
        <authorList>
            <person name="Gordon J.L."/>
            <person name="Armisen D."/>
            <person name="Proux-Wera E."/>
            <person name="Oheigeartaigh S.S."/>
            <person name="Byrne K.P."/>
            <person name="Wolfe K.H."/>
        </authorList>
    </citation>
    <scope>NUCLEOTIDE SEQUENCE [LARGE SCALE GENOMIC DNA]</scope>
    <source>
        <strain evidence="6">ATCC 34711 / CBS 6284 / DSM 70876 / NBRC 10599 / NRRL Y-10934 / UCD 77-7</strain>
    </source>
</reference>
<dbReference type="InParanoid" id="I2GWD0"/>
<dbReference type="GO" id="GO:0005634">
    <property type="term" value="C:nucleus"/>
    <property type="evidence" value="ECO:0007669"/>
    <property type="project" value="TreeGrafter"/>
</dbReference>
<sequence>MATAVRRRVTVSKSSNSKSGSNTKSRRRTNASSSSNSGNVKQEKQENVLLKRIQQKAKKNNGSKSPSKGSTSINVAVEGIPKDLTQASIRKYFVSQLGGIETVLLSYTESGKSTGMVKIQFKDKRTANLAIDKFNGAKVDNNSKLKMYVFVSRDEKSRSNNSNNDISKRIIPNKLNSRRSSNSGTNSKSKSSSSRRRN</sequence>
<keyword evidence="6" id="KW-1185">Reference proteome</keyword>
<dbReference type="RefSeq" id="XP_004177951.1">
    <property type="nucleotide sequence ID" value="XM_004177903.1"/>
</dbReference>
<dbReference type="HOGENOM" id="CLU_1378960_0_0_1"/>
<dbReference type="Pfam" id="PF00076">
    <property type="entry name" value="RRM_1"/>
    <property type="match status" value="1"/>
</dbReference>
<proteinExistence type="predicted"/>
<evidence type="ECO:0000256" key="2">
    <source>
        <dbReference type="PROSITE-ProRule" id="PRU00176"/>
    </source>
</evidence>
<dbReference type="InterPro" id="IPR000504">
    <property type="entry name" value="RRM_dom"/>
</dbReference>
<dbReference type="PANTHER" id="PTHR19965:SF35">
    <property type="entry name" value="RNA ANNEALING PROTEIN YRA1"/>
    <property type="match status" value="1"/>
</dbReference>
<protein>
    <recommendedName>
        <fullName evidence="4">RRM domain-containing protein</fullName>
    </recommendedName>
</protein>
<dbReference type="InterPro" id="IPR051229">
    <property type="entry name" value="ALYREF_mRNA_export"/>
</dbReference>
<dbReference type="EMBL" id="HE806316">
    <property type="protein sequence ID" value="CCH58432.1"/>
    <property type="molecule type" value="Genomic_DNA"/>
</dbReference>
<evidence type="ECO:0000256" key="3">
    <source>
        <dbReference type="SAM" id="MobiDB-lite"/>
    </source>
</evidence>
<dbReference type="CDD" id="cd12267">
    <property type="entry name" value="RRM_YRA1_MLO3"/>
    <property type="match status" value="1"/>
</dbReference>
<evidence type="ECO:0000313" key="5">
    <source>
        <dbReference type="EMBL" id="CCH58432.1"/>
    </source>
</evidence>
<dbReference type="GO" id="GO:0003729">
    <property type="term" value="F:mRNA binding"/>
    <property type="evidence" value="ECO:0007669"/>
    <property type="project" value="TreeGrafter"/>
</dbReference>